<feature type="compositionally biased region" description="Polar residues" evidence="1">
    <location>
        <begin position="335"/>
        <end position="345"/>
    </location>
</feature>
<reference evidence="2 3" key="1">
    <citation type="journal article" date="2012" name="PLoS Pathog.">
        <title>Diverse lifestyles and strategies of plant pathogenesis encoded in the genomes of eighteen Dothideomycetes fungi.</title>
        <authorList>
            <person name="Ohm R.A."/>
            <person name="Feau N."/>
            <person name="Henrissat B."/>
            <person name="Schoch C.L."/>
            <person name="Horwitz B.A."/>
            <person name="Barry K.W."/>
            <person name="Condon B.J."/>
            <person name="Copeland A.C."/>
            <person name="Dhillon B."/>
            <person name="Glaser F."/>
            <person name="Hesse C.N."/>
            <person name="Kosti I."/>
            <person name="LaButti K."/>
            <person name="Lindquist E.A."/>
            <person name="Lucas S."/>
            <person name="Salamov A.A."/>
            <person name="Bradshaw R.E."/>
            <person name="Ciuffetti L."/>
            <person name="Hamelin R.C."/>
            <person name="Kema G.H.J."/>
            <person name="Lawrence C."/>
            <person name="Scott J.A."/>
            <person name="Spatafora J.W."/>
            <person name="Turgeon B.G."/>
            <person name="de Wit P.J.G.M."/>
            <person name="Zhong S."/>
            <person name="Goodwin S.B."/>
            <person name="Grigoriev I.V."/>
        </authorList>
    </citation>
    <scope>NUCLEOTIDE SEQUENCE [LARGE SCALE GENOMIC DNA]</scope>
    <source>
        <strain evidence="2 3">CIRAD86</strain>
    </source>
</reference>
<feature type="region of interest" description="Disordered" evidence="1">
    <location>
        <begin position="554"/>
        <end position="575"/>
    </location>
</feature>
<proteinExistence type="predicted"/>
<evidence type="ECO:0000313" key="2">
    <source>
        <dbReference type="EMBL" id="EME88436.1"/>
    </source>
</evidence>
<organism evidence="2 3">
    <name type="scientific">Pseudocercospora fijiensis (strain CIRAD86)</name>
    <name type="common">Black leaf streak disease fungus</name>
    <name type="synonym">Mycosphaerella fijiensis</name>
    <dbReference type="NCBI Taxonomy" id="383855"/>
    <lineage>
        <taxon>Eukaryota</taxon>
        <taxon>Fungi</taxon>
        <taxon>Dikarya</taxon>
        <taxon>Ascomycota</taxon>
        <taxon>Pezizomycotina</taxon>
        <taxon>Dothideomycetes</taxon>
        <taxon>Dothideomycetidae</taxon>
        <taxon>Mycosphaerellales</taxon>
        <taxon>Mycosphaerellaceae</taxon>
        <taxon>Pseudocercospora</taxon>
    </lineage>
</organism>
<dbReference type="HOGENOM" id="CLU_474169_0_0_1"/>
<keyword evidence="3" id="KW-1185">Reference proteome</keyword>
<dbReference type="VEuPathDB" id="FungiDB:MYCFIDRAFT_170054"/>
<dbReference type="RefSeq" id="XP_007921472.1">
    <property type="nucleotide sequence ID" value="XM_007923281.1"/>
</dbReference>
<dbReference type="EMBL" id="KB446555">
    <property type="protein sequence ID" value="EME88436.1"/>
    <property type="molecule type" value="Genomic_DNA"/>
</dbReference>
<evidence type="ECO:0000256" key="1">
    <source>
        <dbReference type="SAM" id="MobiDB-lite"/>
    </source>
</evidence>
<feature type="region of interest" description="Disordered" evidence="1">
    <location>
        <begin position="311"/>
        <end position="354"/>
    </location>
</feature>
<accession>N1Q9G5</accession>
<name>N1Q9G5_PSEFD</name>
<dbReference type="Proteomes" id="UP000016932">
    <property type="component" value="Unassembled WGS sequence"/>
</dbReference>
<gene>
    <name evidence="2" type="ORF">MYCFIDRAFT_170054</name>
</gene>
<evidence type="ECO:0000313" key="3">
    <source>
        <dbReference type="Proteomes" id="UP000016932"/>
    </source>
</evidence>
<feature type="region of interest" description="Disordered" evidence="1">
    <location>
        <begin position="499"/>
        <end position="535"/>
    </location>
</feature>
<dbReference type="AlphaFoldDB" id="N1Q9G5"/>
<sequence>MWSATTQGFYFGTGFDPDLRPVRALASTFVSGYEHQFISSPLALLSIGSIRWSLGKVNLDDLRLAMHEASELCEINLPVACITIIFPSRCTPFTSADPLSQTRMDLKRIYFLSRRCEEVLAMFLGDNICLHPGHSVEISFLLWTLIVRPRFRASKPQLYKQSQVRLEGSNLCDRKTTVPTIFLKPTVYETEEVLGHAGPWLSLNGRTPHSLTKDSPSTLFVDHMRLLVWVMSSYELPRKPIRICISLPFYRAALEGTASSSLFSTILLKSLFAFARLCHDSLLAPTVNAVAIQKRRFSGLSSTFIQPRRPRLLDTTTAQGGDGHVADMLPDERSSCPSPGTTDATASGDKAGSQFRNERGGILVATPSAKLHGARTPFLIPTFQCIVKTSHRLPTSPATPARYGGSFPRISLRARATSQQSLTTRFDEQTQNCACHEQARTTSERAMHIQISWGSKTAKLARNLSPPQSSLWQGEDQHQHNTDLPYNASALAVDRAETSEMRAGGIPKTESDACGTEPPTEQHTLHSSSRRHIKRATDAAAALRQALLDPANTAMDGKAKSAHQRGRSSALHISQ</sequence>
<dbReference type="KEGG" id="pfj:MYCFIDRAFT_170054"/>
<dbReference type="GeneID" id="19332437"/>
<protein>
    <submittedName>
        <fullName evidence="2">Uncharacterized protein</fullName>
    </submittedName>
</protein>